<dbReference type="InterPro" id="IPR011008">
    <property type="entry name" value="Dimeric_a/b-barrel"/>
</dbReference>
<protein>
    <recommendedName>
        <fullName evidence="3">ABM domain-containing protein</fullName>
    </recommendedName>
</protein>
<sequence>MYGSIFHLHPKPGQKATIRQLFEQWDRERAPRVQGFHAGYLFQPDRSSDELIGVAIFADRESYRKNATDPKQDERYRSLRALLTEDPRWEDGEIIEAAERT</sequence>
<organism evidence="1 2">
    <name type="scientific">Thermomicrobium roseum (strain ATCC 27502 / DSM 5159 / P-2)</name>
    <dbReference type="NCBI Taxonomy" id="309801"/>
    <lineage>
        <taxon>Bacteria</taxon>
        <taxon>Pseudomonadati</taxon>
        <taxon>Thermomicrobiota</taxon>
        <taxon>Thermomicrobia</taxon>
        <taxon>Thermomicrobiales</taxon>
        <taxon>Thermomicrobiaceae</taxon>
        <taxon>Thermomicrobium</taxon>
    </lineage>
</organism>
<keyword evidence="2" id="KW-1185">Reference proteome</keyword>
<dbReference type="eggNOG" id="COG2329">
    <property type="taxonomic scope" value="Bacteria"/>
</dbReference>
<gene>
    <name evidence="1" type="ordered locus">trd_0138</name>
</gene>
<evidence type="ECO:0000313" key="1">
    <source>
        <dbReference type="EMBL" id="ACM04611.1"/>
    </source>
</evidence>
<dbReference type="AlphaFoldDB" id="B9KXF1"/>
<reference evidence="1 2" key="1">
    <citation type="journal article" date="2009" name="PLoS ONE">
        <title>Complete genome sequence of the aerobic CO-oxidizing thermophile Thermomicrobium roseum.</title>
        <authorList>
            <person name="Wu D."/>
            <person name="Raymond J."/>
            <person name="Wu M."/>
            <person name="Chatterji S."/>
            <person name="Ren Q."/>
            <person name="Graham J.E."/>
            <person name="Bryant D.A."/>
            <person name="Robb F."/>
            <person name="Colman A."/>
            <person name="Tallon L.J."/>
            <person name="Badger J.H."/>
            <person name="Madupu R."/>
            <person name="Ward N.L."/>
            <person name="Eisen J.A."/>
        </authorList>
    </citation>
    <scope>NUCLEOTIDE SEQUENCE [LARGE SCALE GENOMIC DNA]</scope>
    <source>
        <strain evidence="2">ATCC 27502 / DSM 5159 / P-2</strain>
    </source>
</reference>
<dbReference type="EMBL" id="CP001275">
    <property type="protein sequence ID" value="ACM04611.1"/>
    <property type="molecule type" value="Genomic_DNA"/>
</dbReference>
<dbReference type="HOGENOM" id="CLU_2290379_0_0_0"/>
<dbReference type="Proteomes" id="UP000000447">
    <property type="component" value="Chromosome"/>
</dbReference>
<dbReference type="RefSeq" id="WP_012641551.1">
    <property type="nucleotide sequence ID" value="NC_011959.1"/>
</dbReference>
<evidence type="ECO:0000313" key="2">
    <source>
        <dbReference type="Proteomes" id="UP000000447"/>
    </source>
</evidence>
<proteinExistence type="predicted"/>
<accession>B9KXF1</accession>
<dbReference type="SUPFAM" id="SSF54909">
    <property type="entry name" value="Dimeric alpha+beta barrel"/>
    <property type="match status" value="1"/>
</dbReference>
<name>B9KXF1_THERP</name>
<dbReference type="KEGG" id="tro:trd_0138"/>
<dbReference type="OrthoDB" id="161845at2"/>
<evidence type="ECO:0008006" key="3">
    <source>
        <dbReference type="Google" id="ProtNLM"/>
    </source>
</evidence>